<dbReference type="RefSeq" id="XP_008865384.1">
    <property type="nucleotide sequence ID" value="XM_008867162.1"/>
</dbReference>
<dbReference type="EMBL" id="KI913956">
    <property type="protein sequence ID" value="ETW05607.1"/>
    <property type="molecule type" value="Genomic_DNA"/>
</dbReference>
<gene>
    <name evidence="1" type="ORF">H310_03345</name>
</gene>
<name>A0A024UIA4_9STRA</name>
<evidence type="ECO:0000313" key="1">
    <source>
        <dbReference type="EMBL" id="ETW05607.1"/>
    </source>
</evidence>
<dbReference type="VEuPathDB" id="FungiDB:H310_03345"/>
<organism evidence="1">
    <name type="scientific">Aphanomyces invadans</name>
    <dbReference type="NCBI Taxonomy" id="157072"/>
    <lineage>
        <taxon>Eukaryota</taxon>
        <taxon>Sar</taxon>
        <taxon>Stramenopiles</taxon>
        <taxon>Oomycota</taxon>
        <taxon>Saprolegniomycetes</taxon>
        <taxon>Saprolegniales</taxon>
        <taxon>Verrucalvaceae</taxon>
        <taxon>Aphanomyces</taxon>
    </lineage>
</organism>
<dbReference type="OrthoDB" id="101739at2759"/>
<protein>
    <recommendedName>
        <fullName evidence="2">DDE-1 domain-containing protein</fullName>
    </recommendedName>
</protein>
<dbReference type="AlphaFoldDB" id="A0A024UIA4"/>
<dbReference type="GeneID" id="20080395"/>
<evidence type="ECO:0008006" key="2">
    <source>
        <dbReference type="Google" id="ProtNLM"/>
    </source>
</evidence>
<feature type="non-terminal residue" evidence="1">
    <location>
        <position position="1"/>
    </location>
</feature>
<accession>A0A024UIA4</accession>
<sequence>RLQDGGRAYLLVNNPRITVCLAVTASGRKLPPFVVFKGVFSARIEATLPAIFPDGVFATCQKTAWMDEKNTEL</sequence>
<proteinExistence type="predicted"/>
<reference evidence="1" key="1">
    <citation type="submission" date="2013-12" db="EMBL/GenBank/DDBJ databases">
        <title>The Genome Sequence of Aphanomyces invadans NJM9701.</title>
        <authorList>
            <consortium name="The Broad Institute Genomics Platform"/>
            <person name="Russ C."/>
            <person name="Tyler B."/>
            <person name="van West P."/>
            <person name="Dieguez-Uribeondo J."/>
            <person name="Young S.K."/>
            <person name="Zeng Q."/>
            <person name="Gargeya S."/>
            <person name="Fitzgerald M."/>
            <person name="Abouelleil A."/>
            <person name="Alvarado L."/>
            <person name="Chapman S.B."/>
            <person name="Gainer-Dewar J."/>
            <person name="Goldberg J."/>
            <person name="Griggs A."/>
            <person name="Gujja S."/>
            <person name="Hansen M."/>
            <person name="Howarth C."/>
            <person name="Imamovic A."/>
            <person name="Ireland A."/>
            <person name="Larimer J."/>
            <person name="McCowan C."/>
            <person name="Murphy C."/>
            <person name="Pearson M."/>
            <person name="Poon T.W."/>
            <person name="Priest M."/>
            <person name="Roberts A."/>
            <person name="Saif S."/>
            <person name="Shea T."/>
            <person name="Sykes S."/>
            <person name="Wortman J."/>
            <person name="Nusbaum C."/>
            <person name="Birren B."/>
        </authorList>
    </citation>
    <scope>NUCLEOTIDE SEQUENCE [LARGE SCALE GENOMIC DNA]</scope>
    <source>
        <strain evidence="1">NJM9701</strain>
    </source>
</reference>